<dbReference type="GO" id="GO:0000976">
    <property type="term" value="F:transcription cis-regulatory region binding"/>
    <property type="evidence" value="ECO:0007669"/>
    <property type="project" value="TreeGrafter"/>
</dbReference>
<evidence type="ECO:0000256" key="6">
    <source>
        <dbReference type="SAM" id="MobiDB-lite"/>
    </source>
</evidence>
<dbReference type="InterPro" id="IPR001647">
    <property type="entry name" value="HTH_TetR"/>
</dbReference>
<gene>
    <name evidence="8" type="ORF">HNR60_002838</name>
</gene>
<keyword evidence="2" id="KW-0805">Transcription regulation</keyword>
<accession>A0A7W8DZP8</accession>
<dbReference type="InterPro" id="IPR009057">
    <property type="entry name" value="Homeodomain-like_sf"/>
</dbReference>
<evidence type="ECO:0000259" key="7">
    <source>
        <dbReference type="PROSITE" id="PS50977"/>
    </source>
</evidence>
<dbReference type="Pfam" id="PF17932">
    <property type="entry name" value="TetR_C_24"/>
    <property type="match status" value="1"/>
</dbReference>
<dbReference type="InterPro" id="IPR023772">
    <property type="entry name" value="DNA-bd_HTH_TetR-type_CS"/>
</dbReference>
<evidence type="ECO:0000256" key="2">
    <source>
        <dbReference type="ARBA" id="ARBA00023015"/>
    </source>
</evidence>
<proteinExistence type="predicted"/>
<keyword evidence="4" id="KW-0804">Transcription</keyword>
<evidence type="ECO:0000313" key="9">
    <source>
        <dbReference type="Proteomes" id="UP000542353"/>
    </source>
</evidence>
<evidence type="ECO:0000256" key="4">
    <source>
        <dbReference type="ARBA" id="ARBA00023163"/>
    </source>
</evidence>
<evidence type="ECO:0000256" key="5">
    <source>
        <dbReference type="PROSITE-ProRule" id="PRU00335"/>
    </source>
</evidence>
<dbReference type="SUPFAM" id="SSF46689">
    <property type="entry name" value="Homeodomain-like"/>
    <property type="match status" value="1"/>
</dbReference>
<name>A0A7W8DZP8_9BRAD</name>
<keyword evidence="3 5" id="KW-0238">DNA-binding</keyword>
<dbReference type="EMBL" id="JACHIH010000017">
    <property type="protein sequence ID" value="MBB5048077.1"/>
    <property type="molecule type" value="Genomic_DNA"/>
</dbReference>
<dbReference type="PANTHER" id="PTHR30055:SF175">
    <property type="entry name" value="HTH-TYPE TRANSCRIPTIONAL REPRESSOR KSTR2"/>
    <property type="match status" value="1"/>
</dbReference>
<feature type="domain" description="HTH tetR-type" evidence="7">
    <location>
        <begin position="16"/>
        <end position="76"/>
    </location>
</feature>
<dbReference type="InterPro" id="IPR036271">
    <property type="entry name" value="Tet_transcr_reg_TetR-rel_C_sf"/>
</dbReference>
<dbReference type="PROSITE" id="PS50977">
    <property type="entry name" value="HTH_TETR_2"/>
    <property type="match status" value="1"/>
</dbReference>
<dbReference type="PROSITE" id="PS01081">
    <property type="entry name" value="HTH_TETR_1"/>
    <property type="match status" value="1"/>
</dbReference>
<dbReference type="PRINTS" id="PR00455">
    <property type="entry name" value="HTHTETR"/>
</dbReference>
<reference evidence="8 9" key="1">
    <citation type="submission" date="2020-08" db="EMBL/GenBank/DDBJ databases">
        <title>Genomic Encyclopedia of Type Strains, Phase IV (KMG-IV): sequencing the most valuable type-strain genomes for metagenomic binning, comparative biology and taxonomic classification.</title>
        <authorList>
            <person name="Goeker M."/>
        </authorList>
    </citation>
    <scope>NUCLEOTIDE SEQUENCE [LARGE SCALE GENOMIC DNA]</scope>
    <source>
        <strain evidence="8 9">DSM 12706</strain>
    </source>
</reference>
<feature type="region of interest" description="Disordered" evidence="6">
    <location>
        <begin position="232"/>
        <end position="267"/>
    </location>
</feature>
<dbReference type="InterPro" id="IPR041490">
    <property type="entry name" value="KstR2_TetR_C"/>
</dbReference>
<protein>
    <submittedName>
        <fullName evidence="8">AcrR family transcriptional regulator</fullName>
    </submittedName>
</protein>
<dbReference type="RefSeq" id="WP_184258472.1">
    <property type="nucleotide sequence ID" value="NZ_JACHIH010000017.1"/>
</dbReference>
<keyword evidence="1" id="KW-0678">Repressor</keyword>
<feature type="DNA-binding region" description="H-T-H motif" evidence="5">
    <location>
        <begin position="39"/>
        <end position="58"/>
    </location>
</feature>
<feature type="compositionally biased region" description="Basic residues" evidence="6">
    <location>
        <begin position="247"/>
        <end position="267"/>
    </location>
</feature>
<dbReference type="InterPro" id="IPR050109">
    <property type="entry name" value="HTH-type_TetR-like_transc_reg"/>
</dbReference>
<evidence type="ECO:0000313" key="8">
    <source>
        <dbReference type="EMBL" id="MBB5048077.1"/>
    </source>
</evidence>
<keyword evidence="9" id="KW-1185">Reference proteome</keyword>
<evidence type="ECO:0000256" key="3">
    <source>
        <dbReference type="ARBA" id="ARBA00023125"/>
    </source>
</evidence>
<dbReference type="Proteomes" id="UP000542353">
    <property type="component" value="Unassembled WGS sequence"/>
</dbReference>
<sequence length="267" mass="29425">MPRWENGFQTIEEIQRYKRYAVIREAARIMSRRGFHHTSLDEVAKVLGISKGTLYNYVEDKQEILFECHNIALDLGEYAAQVASEAGGRGIDKLRLLLRCYIIWMYGQAGIGGITFDVNALRPDDRSAVIKRRDAMDANLVALLEESAADGSIRSCDTKIAVFGIMSAVNGISTWFSPDGRLTIDQVADQLLDLLTLSLATRPEKLAPYPPIPAYPAPEAPLGFLNRSSPAVARPVKSVEKRAKTPAPRKKAAASPKRKLRSTRAGG</sequence>
<comment type="caution">
    <text evidence="8">The sequence shown here is derived from an EMBL/GenBank/DDBJ whole genome shotgun (WGS) entry which is preliminary data.</text>
</comment>
<organism evidence="8 9">
    <name type="scientific">Rhodopseudomonas rhenobacensis</name>
    <dbReference type="NCBI Taxonomy" id="87461"/>
    <lineage>
        <taxon>Bacteria</taxon>
        <taxon>Pseudomonadati</taxon>
        <taxon>Pseudomonadota</taxon>
        <taxon>Alphaproteobacteria</taxon>
        <taxon>Hyphomicrobiales</taxon>
        <taxon>Nitrobacteraceae</taxon>
        <taxon>Rhodopseudomonas</taxon>
    </lineage>
</organism>
<evidence type="ECO:0000256" key="1">
    <source>
        <dbReference type="ARBA" id="ARBA00022491"/>
    </source>
</evidence>
<dbReference type="PANTHER" id="PTHR30055">
    <property type="entry name" value="HTH-TYPE TRANSCRIPTIONAL REGULATOR RUTR"/>
    <property type="match status" value="1"/>
</dbReference>
<dbReference type="Gene3D" id="1.10.10.60">
    <property type="entry name" value="Homeodomain-like"/>
    <property type="match status" value="1"/>
</dbReference>
<dbReference type="SUPFAM" id="SSF48498">
    <property type="entry name" value="Tetracyclin repressor-like, C-terminal domain"/>
    <property type="match status" value="1"/>
</dbReference>
<dbReference type="Pfam" id="PF00440">
    <property type="entry name" value="TetR_N"/>
    <property type="match status" value="1"/>
</dbReference>
<dbReference type="Gene3D" id="1.10.357.10">
    <property type="entry name" value="Tetracycline Repressor, domain 2"/>
    <property type="match status" value="1"/>
</dbReference>
<dbReference type="AlphaFoldDB" id="A0A7W8DZP8"/>
<dbReference type="GO" id="GO:0003700">
    <property type="term" value="F:DNA-binding transcription factor activity"/>
    <property type="evidence" value="ECO:0007669"/>
    <property type="project" value="TreeGrafter"/>
</dbReference>